<protein>
    <submittedName>
        <fullName evidence="1">RNA-binding domain-containing protein</fullName>
    </submittedName>
</protein>
<dbReference type="Proteomes" id="UP000245626">
    <property type="component" value="Unassembled WGS sequence"/>
</dbReference>
<sequence>MNVVREISRINEQELDIALKNPKASWHEQYKDSAYIFIGGLNYDLTEGDVITIFSQYGEVVDINLPRGGAPPPNAQDVKGGGESSSAQSDQQQRKPPGKGKHRGFGFLMYEDQRSTVLAVDNLNGAVILGRTIRVDHVSKYKQPKEIGENGEKVEAQVQSMNAKPEMINDTDEGSAAESEIDEEDPMAAYLRSQQKKEKEKGREGVLTKEERREMKLEKLKRKEERARIREERSRRKGDKGKGRSLRDDASSRERHSRRNPDDDDDEGIDQGRNRYEEMRRARERESGPASRERRGWDGEKGSGSNSLHEGGRDKSPRRDRRESDWYPDRRTRDDHLQDWRRDEVNEDGSRNREYDRERERDENRYRHHHRRDHDHYERPGKEPPRRS</sequence>
<proteinExistence type="predicted"/>
<gene>
    <name evidence="1" type="ORF">IE53DRAFT_323161</name>
</gene>
<keyword evidence="2" id="KW-1185">Reference proteome</keyword>
<organism evidence="1 2">
    <name type="scientific">Violaceomyces palustris</name>
    <dbReference type="NCBI Taxonomy" id="1673888"/>
    <lineage>
        <taxon>Eukaryota</taxon>
        <taxon>Fungi</taxon>
        <taxon>Dikarya</taxon>
        <taxon>Basidiomycota</taxon>
        <taxon>Ustilaginomycotina</taxon>
        <taxon>Ustilaginomycetes</taxon>
        <taxon>Violaceomycetales</taxon>
        <taxon>Violaceomycetaceae</taxon>
        <taxon>Violaceomyces</taxon>
    </lineage>
</organism>
<reference evidence="1 2" key="1">
    <citation type="journal article" date="2018" name="Mol. Biol. Evol.">
        <title>Broad Genomic Sampling Reveals a Smut Pathogenic Ancestry of the Fungal Clade Ustilaginomycotina.</title>
        <authorList>
            <person name="Kijpornyongpan T."/>
            <person name="Mondo S.J."/>
            <person name="Barry K."/>
            <person name="Sandor L."/>
            <person name="Lee J."/>
            <person name="Lipzen A."/>
            <person name="Pangilinan J."/>
            <person name="LaButti K."/>
            <person name="Hainaut M."/>
            <person name="Henrissat B."/>
            <person name="Grigoriev I.V."/>
            <person name="Spatafora J.W."/>
            <person name="Aime M.C."/>
        </authorList>
    </citation>
    <scope>NUCLEOTIDE SEQUENCE [LARGE SCALE GENOMIC DNA]</scope>
    <source>
        <strain evidence="1 2">SA 807</strain>
    </source>
</reference>
<evidence type="ECO:0000313" key="2">
    <source>
        <dbReference type="Proteomes" id="UP000245626"/>
    </source>
</evidence>
<evidence type="ECO:0000313" key="1">
    <source>
        <dbReference type="EMBL" id="PWN54350.1"/>
    </source>
</evidence>
<name>A0ACD0P894_9BASI</name>
<accession>A0ACD0P894</accession>
<dbReference type="EMBL" id="KZ819687">
    <property type="protein sequence ID" value="PWN54350.1"/>
    <property type="molecule type" value="Genomic_DNA"/>
</dbReference>